<name>A0A918ZGJ3_9ACTN</name>
<reference evidence="2" key="2">
    <citation type="submission" date="2020-09" db="EMBL/GenBank/DDBJ databases">
        <authorList>
            <person name="Sun Q."/>
            <person name="Ohkuma M."/>
        </authorList>
    </citation>
    <scope>NUCLEOTIDE SEQUENCE</scope>
    <source>
        <strain evidence="2">JCM 4784</strain>
    </source>
</reference>
<accession>A0A918ZGJ3</accession>
<gene>
    <name evidence="2" type="ORF">GCM10018785_19610</name>
</gene>
<dbReference type="Proteomes" id="UP000608024">
    <property type="component" value="Unassembled WGS sequence"/>
</dbReference>
<reference evidence="2" key="1">
    <citation type="journal article" date="2014" name="Int. J. Syst. Evol. Microbiol.">
        <title>Complete genome sequence of Corynebacterium casei LMG S-19264T (=DSM 44701T), isolated from a smear-ripened cheese.</title>
        <authorList>
            <consortium name="US DOE Joint Genome Institute (JGI-PGF)"/>
            <person name="Walter F."/>
            <person name="Albersmeier A."/>
            <person name="Kalinowski J."/>
            <person name="Ruckert C."/>
        </authorList>
    </citation>
    <scope>NUCLEOTIDE SEQUENCE</scope>
    <source>
        <strain evidence="2">JCM 4784</strain>
    </source>
</reference>
<dbReference type="PANTHER" id="PTHR10039">
    <property type="entry name" value="AMELOGENIN"/>
    <property type="match status" value="1"/>
</dbReference>
<dbReference type="RefSeq" id="WP_190135470.1">
    <property type="nucleotide sequence ID" value="NZ_BNBT01000020.1"/>
</dbReference>
<proteinExistence type="predicted"/>
<sequence length="1483" mass="161027">MTRDARALYDALRVLRQRATTARKARGEPFSQRAVEKALARPPYDHPDFNGQRISAWIPEEFAKAQVPAEGSEQTVWQLVRLWSDWAGETPDKRAWLDLVGRAQRSRGRQGTPSPPRNRPGGHGAYGDVFDRLDGTPFTERPWLTDRIDAFVADRPRGYFFVEGGTGVGKTTLIARLAADRGHPHHFTAGHSSRRRTEDALRSLGGQLAARYGLEESGDLGDLVGAGHPVAFRRVLCAAAEAARQRGRKAVLLVDGLELADEHRPMPLGLPDELPDNAYVIATLADGFPLHGRRPPRDHVHIGAHAEQSLDDMRRHIDRALESDEVLRDRIRPMPPAAFREVLARHCAGLWILLRHLLDELRAGLIRPEALPTLPGRLWTHYSHKLDELTPEELDLALPALSTLACAEEPLPLDTVVALAGIEDTARHRRELRAMVAGRLRQFVVTEGDGEATRYAPDHGSVRDYFTGRLPDRAMTGDEPRLDLLRDAVDRARHRIVDRYVLALFGTWDDFPRALAAHPAELGRMDGGYGLRNLARHLETAGKTEALHRLLAAEAVLPGDGPGAPTNIWFAAHERHDSLGAYRNDVALARRLAARTTDHDLARGRRATSIGREVRYALMDAGVASIVRASDANVTQAVLCRLVEERVWDPAKALDRVQAVRDPRTPLNLLAALVRARRDDGGPCLSGEDAVAAWDLLQPLDTPRAYTVAGELLPRLPGPRRAAIAAEHLRRGLDPSTPGRTLVLGTLAGCPGEADLDAAVDAVLAAGDDERHTAAALTALLPHVPRAALERILPAVDGRPPQAPGWGLTHRALALRLAAEDLHPDRVAAHVTAELFALMHDGLGLVTVTAARPVPDTGPIRALLTALDASRRTRVLDTVLDRIAEQRHWGITGMLAGIGGFLSGPPVDRALATARSLSPVHHPGARAGALAALLPAVPDRHRPDLVAEVLRTLPARGSADDHRRGETLRALAGHVDEEHTSRVEDLVRDLAETERAGPLALLAGRGPGHAGVRLREEALAIAARHHGRRRADILIEVAPHLDHRTRLRAFELVAGVGHDKADQEYRDAALDALAVGAGHEEELCHALRAAGRIHDHLPQAAALAALAGQVPTGERPRLRRRVEELLTSLAPQDRAGPLITLAAALPAREHDEVLRRAADLVPARGEPGDHGFLDRLRAVRPVLTDREVRDRLVDAARWTPGRGWEGLDVWAALAPPGRTGHRLLKKPQKAAYKGLRRGGEHEIAQCIALLAPHVPAKAVAAMSSAAERRHEAVRALPLAALAHRLTGPDRARVVRQVLADLRSATRVDAHAVGALAQVMTAPERDGLLDAVLPRLERAQWPYDLLARMLPSLSERQRARALAAGAALLPERLKLPGEDFTAVAAHADQPFLRALVEEARYRPVHRAHAVAAALDSPSAAPHAVSWNGSTANGLPPVRELLADLTRPGLLAVVRAAAPHVGHHGGMAAAQECVSAVEDVVRWWP</sequence>
<dbReference type="InterPro" id="IPR027417">
    <property type="entry name" value="P-loop_NTPase"/>
</dbReference>
<evidence type="ECO:0000313" key="3">
    <source>
        <dbReference type="Proteomes" id="UP000608024"/>
    </source>
</evidence>
<dbReference type="PANTHER" id="PTHR10039:SF17">
    <property type="entry name" value="FUNGAL STAND N-TERMINAL GOODBYE DOMAIN-CONTAINING PROTEIN-RELATED"/>
    <property type="match status" value="1"/>
</dbReference>
<keyword evidence="3" id="KW-1185">Reference proteome</keyword>
<protein>
    <submittedName>
        <fullName evidence="2">Uncharacterized protein</fullName>
    </submittedName>
</protein>
<dbReference type="EMBL" id="BNBT01000020">
    <property type="protein sequence ID" value="GHE50098.1"/>
    <property type="molecule type" value="Genomic_DNA"/>
</dbReference>
<dbReference type="SUPFAM" id="SSF52540">
    <property type="entry name" value="P-loop containing nucleoside triphosphate hydrolases"/>
    <property type="match status" value="1"/>
</dbReference>
<feature type="region of interest" description="Disordered" evidence="1">
    <location>
        <begin position="103"/>
        <end position="131"/>
    </location>
</feature>
<organism evidence="2 3">
    <name type="scientific">Streptomyces longispororuber</name>
    <dbReference type="NCBI Taxonomy" id="68230"/>
    <lineage>
        <taxon>Bacteria</taxon>
        <taxon>Bacillati</taxon>
        <taxon>Actinomycetota</taxon>
        <taxon>Actinomycetes</taxon>
        <taxon>Kitasatosporales</taxon>
        <taxon>Streptomycetaceae</taxon>
        <taxon>Streptomyces</taxon>
    </lineage>
</organism>
<comment type="caution">
    <text evidence="2">The sequence shown here is derived from an EMBL/GenBank/DDBJ whole genome shotgun (WGS) entry which is preliminary data.</text>
</comment>
<evidence type="ECO:0000256" key="1">
    <source>
        <dbReference type="SAM" id="MobiDB-lite"/>
    </source>
</evidence>
<evidence type="ECO:0000313" key="2">
    <source>
        <dbReference type="EMBL" id="GHE50098.1"/>
    </source>
</evidence>